<feature type="compositionally biased region" description="Polar residues" evidence="3">
    <location>
        <begin position="13"/>
        <end position="23"/>
    </location>
</feature>
<comment type="caution">
    <text evidence="5">The sequence shown here is derived from an EMBL/GenBank/DDBJ whole genome shotgun (WGS) entry which is preliminary data.</text>
</comment>
<evidence type="ECO:0000256" key="2">
    <source>
        <dbReference type="PROSITE-ProRule" id="PRU00358"/>
    </source>
</evidence>
<dbReference type="InterPro" id="IPR003105">
    <property type="entry name" value="SRA_YDG"/>
</dbReference>
<protein>
    <recommendedName>
        <fullName evidence="4">YDG domain-containing protein</fullName>
    </recommendedName>
</protein>
<feature type="region of interest" description="Disordered" evidence="3">
    <location>
        <begin position="139"/>
        <end position="163"/>
    </location>
</feature>
<dbReference type="PROSITE" id="PS51015">
    <property type="entry name" value="YDG"/>
    <property type="match status" value="1"/>
</dbReference>
<accession>A0A2B7ZGD2</accession>
<feature type="domain" description="YDG" evidence="4">
    <location>
        <begin position="301"/>
        <end position="438"/>
    </location>
</feature>
<dbReference type="VEuPathDB" id="FungiDB:EMCG_08324"/>
<evidence type="ECO:0000313" key="6">
    <source>
        <dbReference type="Proteomes" id="UP000226031"/>
    </source>
</evidence>
<comment type="subcellular location">
    <subcellularLocation>
        <location evidence="2">Nucleus</location>
    </subcellularLocation>
</comment>
<dbReference type="PANTHER" id="PTHR14140">
    <property type="entry name" value="E3 UBIQUITIN-PROTEIN LIGASE UHRF-RELATED"/>
    <property type="match status" value="1"/>
</dbReference>
<dbReference type="PANTHER" id="PTHR14140:SF27">
    <property type="entry name" value="OS04G0289800 PROTEIN"/>
    <property type="match status" value="1"/>
</dbReference>
<dbReference type="Gene3D" id="2.30.280.10">
    <property type="entry name" value="SRA-YDG"/>
    <property type="match status" value="1"/>
</dbReference>
<reference evidence="5 6" key="1">
    <citation type="submission" date="2017-10" db="EMBL/GenBank/DDBJ databases">
        <title>Comparative genomics in systemic dimorphic fungi from Ajellomycetaceae.</title>
        <authorList>
            <person name="Munoz J.F."/>
            <person name="Mcewen J.G."/>
            <person name="Clay O.K."/>
            <person name="Cuomo C.A."/>
        </authorList>
    </citation>
    <scope>NUCLEOTIDE SEQUENCE [LARGE SCALE GENOMIC DNA]</scope>
    <source>
        <strain evidence="5 6">UAMH4076</strain>
    </source>
</reference>
<dbReference type="STRING" id="73230.A0A2B7ZGD2"/>
<organism evidence="5 6">
    <name type="scientific">[Emmonsia] crescens</name>
    <dbReference type="NCBI Taxonomy" id="73230"/>
    <lineage>
        <taxon>Eukaryota</taxon>
        <taxon>Fungi</taxon>
        <taxon>Dikarya</taxon>
        <taxon>Ascomycota</taxon>
        <taxon>Pezizomycotina</taxon>
        <taxon>Eurotiomycetes</taxon>
        <taxon>Eurotiomycetidae</taxon>
        <taxon>Onygenales</taxon>
        <taxon>Ajellomycetaceae</taxon>
        <taxon>Emergomyces</taxon>
    </lineage>
</organism>
<dbReference type="SMART" id="SM00466">
    <property type="entry name" value="SRA"/>
    <property type="match status" value="1"/>
</dbReference>
<evidence type="ECO:0000256" key="3">
    <source>
        <dbReference type="SAM" id="MobiDB-lite"/>
    </source>
</evidence>
<dbReference type="GO" id="GO:0005634">
    <property type="term" value="C:nucleus"/>
    <property type="evidence" value="ECO:0007669"/>
    <property type="project" value="UniProtKB-SubCell"/>
</dbReference>
<dbReference type="Pfam" id="PF02182">
    <property type="entry name" value="SAD_SRA"/>
    <property type="match status" value="1"/>
</dbReference>
<dbReference type="InterPro" id="IPR045134">
    <property type="entry name" value="UHRF1/2-like"/>
</dbReference>
<dbReference type="Proteomes" id="UP000226031">
    <property type="component" value="Unassembled WGS sequence"/>
</dbReference>
<dbReference type="InterPro" id="IPR015947">
    <property type="entry name" value="PUA-like_sf"/>
</dbReference>
<keyword evidence="6" id="KW-1185">Reference proteome</keyword>
<dbReference type="AlphaFoldDB" id="A0A2B7ZGD2"/>
<dbReference type="GO" id="GO:0044027">
    <property type="term" value="P:negative regulation of gene expression via chromosomal CpG island methylation"/>
    <property type="evidence" value="ECO:0007669"/>
    <property type="project" value="TreeGrafter"/>
</dbReference>
<evidence type="ECO:0000256" key="1">
    <source>
        <dbReference type="ARBA" id="ARBA00023242"/>
    </source>
</evidence>
<evidence type="ECO:0000313" key="5">
    <source>
        <dbReference type="EMBL" id="PGH32390.1"/>
    </source>
</evidence>
<dbReference type="EMBL" id="PDND01000094">
    <property type="protein sequence ID" value="PGH32390.1"/>
    <property type="molecule type" value="Genomic_DNA"/>
</dbReference>
<sequence length="473" mass="52855">MEPGYIKPESNERQGISPSTPSFSEKFEARLNELRQKQSNNTLFTVNTETSITPAARTTPVTGTTAAGRSNNLLVEETMSASALGETAKRADRPIAIQQLAARPISKRKRPTVDPIQCTCAVSEECQRAARDGLSDCRIGPGVPVPKRKQKPTGPRPARENAPFRYISTKEKTRLQRSADDVLPLLTLFKRASTAPESERATIFKKMRDRVQQLQLYEISAALPSLLQKFMDHDTGLPAIVNSLDSTVPWDIKLDCEAILIRWERGDFDPNLLRGIRTGEGARTSRRLDHTFKFRKDSIALGHNELRNGQWFPLQITAIRDGAHGEMEAGISGRDKIGAVSIILSSAGKGYPDIDQGDVISYCGTRGKDGQISAGTKLMIESHEKRNPIRVLRSSKLPMINPYRPVAGFRYDGLYEIHGMEVLDTQTMLHRFKLRRIPGQTPIRYQGDERRPTAKEVEEWKNIQNLTASSKLN</sequence>
<feature type="region of interest" description="Disordered" evidence="3">
    <location>
        <begin position="1"/>
        <end position="24"/>
    </location>
</feature>
<dbReference type="SUPFAM" id="SSF88697">
    <property type="entry name" value="PUA domain-like"/>
    <property type="match status" value="1"/>
</dbReference>
<keyword evidence="1 2" id="KW-0539">Nucleus</keyword>
<evidence type="ECO:0000259" key="4">
    <source>
        <dbReference type="PROSITE" id="PS51015"/>
    </source>
</evidence>
<dbReference type="GO" id="GO:0061630">
    <property type="term" value="F:ubiquitin protein ligase activity"/>
    <property type="evidence" value="ECO:0007669"/>
    <property type="project" value="TreeGrafter"/>
</dbReference>
<dbReference type="InterPro" id="IPR036987">
    <property type="entry name" value="SRA-YDG_sf"/>
</dbReference>
<dbReference type="VEuPathDB" id="FungiDB:EMCG_08323"/>
<dbReference type="GO" id="GO:0016567">
    <property type="term" value="P:protein ubiquitination"/>
    <property type="evidence" value="ECO:0007669"/>
    <property type="project" value="TreeGrafter"/>
</dbReference>
<gene>
    <name evidence="5" type="ORF">GX50_04815</name>
</gene>
<proteinExistence type="predicted"/>
<name>A0A2B7ZGD2_9EURO</name>